<evidence type="ECO:0000259" key="5">
    <source>
        <dbReference type="PROSITE" id="PS50931"/>
    </source>
</evidence>
<proteinExistence type="inferred from homology"/>
<evidence type="ECO:0000313" key="7">
    <source>
        <dbReference type="Proteomes" id="UP000002015"/>
    </source>
</evidence>
<keyword evidence="7" id="KW-1185">Reference proteome</keyword>
<dbReference type="InterPro" id="IPR036390">
    <property type="entry name" value="WH_DNA-bd_sf"/>
</dbReference>
<evidence type="ECO:0000256" key="1">
    <source>
        <dbReference type="ARBA" id="ARBA00009437"/>
    </source>
</evidence>
<dbReference type="InterPro" id="IPR050389">
    <property type="entry name" value="LysR-type_TF"/>
</dbReference>
<gene>
    <name evidence="6" type="ordered locus">Ssed_3988</name>
</gene>
<comment type="similarity">
    <text evidence="1">Belongs to the LysR transcriptional regulatory family.</text>
</comment>
<dbReference type="Gene3D" id="3.40.190.10">
    <property type="entry name" value="Periplasmic binding protein-like II"/>
    <property type="match status" value="2"/>
</dbReference>
<dbReference type="InterPro" id="IPR000847">
    <property type="entry name" value="LysR_HTH_N"/>
</dbReference>
<organism evidence="6 7">
    <name type="scientific">Shewanella sediminis (strain HAW-EB3)</name>
    <dbReference type="NCBI Taxonomy" id="425104"/>
    <lineage>
        <taxon>Bacteria</taxon>
        <taxon>Pseudomonadati</taxon>
        <taxon>Pseudomonadota</taxon>
        <taxon>Gammaproteobacteria</taxon>
        <taxon>Alteromonadales</taxon>
        <taxon>Shewanellaceae</taxon>
        <taxon>Shewanella</taxon>
    </lineage>
</organism>
<reference evidence="6" key="1">
    <citation type="submission" date="2007-08" db="EMBL/GenBank/DDBJ databases">
        <title>Complete sequence of Shewanella sediminis HAW-EB3.</title>
        <authorList>
            <consortium name="US DOE Joint Genome Institute"/>
            <person name="Copeland A."/>
            <person name="Lucas S."/>
            <person name="Lapidus A."/>
            <person name="Barry K."/>
            <person name="Glavina del Rio T."/>
            <person name="Dalin E."/>
            <person name="Tice H."/>
            <person name="Pitluck S."/>
            <person name="Chertkov O."/>
            <person name="Brettin T."/>
            <person name="Bruce D."/>
            <person name="Detter J.C."/>
            <person name="Han C."/>
            <person name="Schmutz J."/>
            <person name="Larimer F."/>
            <person name="Land M."/>
            <person name="Hauser L."/>
            <person name="Kyrpides N."/>
            <person name="Kim E."/>
            <person name="Zhao J.-S."/>
            <person name="Richardson P."/>
        </authorList>
    </citation>
    <scope>NUCLEOTIDE SEQUENCE [LARGE SCALE GENOMIC DNA]</scope>
    <source>
        <strain evidence="6">HAW-EB3</strain>
    </source>
</reference>
<dbReference type="GO" id="GO:0003677">
    <property type="term" value="F:DNA binding"/>
    <property type="evidence" value="ECO:0007669"/>
    <property type="project" value="UniProtKB-KW"/>
</dbReference>
<dbReference type="eggNOG" id="COG0583">
    <property type="taxonomic scope" value="Bacteria"/>
</dbReference>
<dbReference type="SUPFAM" id="SSF53850">
    <property type="entry name" value="Periplasmic binding protein-like II"/>
    <property type="match status" value="1"/>
</dbReference>
<dbReference type="PANTHER" id="PTHR30118:SF15">
    <property type="entry name" value="TRANSCRIPTIONAL REGULATORY PROTEIN"/>
    <property type="match status" value="1"/>
</dbReference>
<dbReference type="RefSeq" id="WP_012144322.1">
    <property type="nucleotide sequence ID" value="NC_009831.1"/>
</dbReference>
<dbReference type="HOGENOM" id="CLU_039613_39_2_6"/>
<keyword evidence="2" id="KW-0805">Transcription regulation</keyword>
<dbReference type="EMBL" id="CP000821">
    <property type="protein sequence ID" value="ABV38592.1"/>
    <property type="molecule type" value="Genomic_DNA"/>
</dbReference>
<keyword evidence="4" id="KW-0804">Transcription</keyword>
<dbReference type="InterPro" id="IPR036388">
    <property type="entry name" value="WH-like_DNA-bd_sf"/>
</dbReference>
<dbReference type="Proteomes" id="UP000002015">
    <property type="component" value="Chromosome"/>
</dbReference>
<dbReference type="AlphaFoldDB" id="A8G0G9"/>
<dbReference type="PRINTS" id="PR00039">
    <property type="entry name" value="HTHLYSR"/>
</dbReference>
<dbReference type="InterPro" id="IPR005119">
    <property type="entry name" value="LysR_subst-bd"/>
</dbReference>
<evidence type="ECO:0000313" key="6">
    <source>
        <dbReference type="EMBL" id="ABV38592.1"/>
    </source>
</evidence>
<dbReference type="Pfam" id="PF00126">
    <property type="entry name" value="HTH_1"/>
    <property type="match status" value="1"/>
</dbReference>
<feature type="domain" description="HTH lysR-type" evidence="5">
    <location>
        <begin position="6"/>
        <end position="63"/>
    </location>
</feature>
<dbReference type="Gene3D" id="1.10.10.10">
    <property type="entry name" value="Winged helix-like DNA-binding domain superfamily/Winged helix DNA-binding domain"/>
    <property type="match status" value="1"/>
</dbReference>
<dbReference type="PROSITE" id="PS50931">
    <property type="entry name" value="HTH_LYSR"/>
    <property type="match status" value="1"/>
</dbReference>
<accession>A8G0G9</accession>
<keyword evidence="3" id="KW-0238">DNA-binding</keyword>
<dbReference type="Pfam" id="PF03466">
    <property type="entry name" value="LysR_substrate"/>
    <property type="match status" value="1"/>
</dbReference>
<name>A8G0G9_SHESH</name>
<dbReference type="KEGG" id="sse:Ssed_3988"/>
<dbReference type="SUPFAM" id="SSF46785">
    <property type="entry name" value="Winged helix' DNA-binding domain"/>
    <property type="match status" value="1"/>
</dbReference>
<dbReference type="STRING" id="425104.Ssed_3988"/>
<evidence type="ECO:0000256" key="2">
    <source>
        <dbReference type="ARBA" id="ARBA00023015"/>
    </source>
</evidence>
<evidence type="ECO:0000256" key="3">
    <source>
        <dbReference type="ARBA" id="ARBA00023125"/>
    </source>
</evidence>
<dbReference type="GO" id="GO:0003700">
    <property type="term" value="F:DNA-binding transcription factor activity"/>
    <property type="evidence" value="ECO:0007669"/>
    <property type="project" value="InterPro"/>
</dbReference>
<evidence type="ECO:0000256" key="4">
    <source>
        <dbReference type="ARBA" id="ARBA00023163"/>
    </source>
</evidence>
<dbReference type="PANTHER" id="PTHR30118">
    <property type="entry name" value="HTH-TYPE TRANSCRIPTIONAL REGULATOR LEUO-RELATED"/>
    <property type="match status" value="1"/>
</dbReference>
<protein>
    <submittedName>
        <fullName evidence="6">Putative transcriptional regulator SyrB</fullName>
    </submittedName>
</protein>
<sequence>MVVMSNDYNLLRLLLVLNETRQTVQAAKALNVSQPTISVMLKKLREQFNDELFVRSKTQLEPTPKCLTIIAKLPDLLEQMEQLYLDAEVWNIADMSGELKLLLPSPLMAVIGAPLIGKLTKLAPKLTVECAHWGHNAVQLLERDPKAWGISYLPMDTNKVLYQRDLGYDKFMLIMRKGHPLQDNTLTEVLNYPICVNTIPGYTEPSKAEMLIKKYDLDGHINLRCSDMSMMLKLVKDSDFICVATEKCATVLGNDYRYEALPRELYKDTFRRSYALFTHQRNRHNPLTDWLEHEILALMNE</sequence>